<protein>
    <submittedName>
        <fullName evidence="2">Uncharacterized protein</fullName>
    </submittedName>
</protein>
<organism evidence="2 3">
    <name type="scientific">Brachionus plicatilis</name>
    <name type="common">Marine rotifer</name>
    <name type="synonym">Brachionus muelleri</name>
    <dbReference type="NCBI Taxonomy" id="10195"/>
    <lineage>
        <taxon>Eukaryota</taxon>
        <taxon>Metazoa</taxon>
        <taxon>Spiralia</taxon>
        <taxon>Gnathifera</taxon>
        <taxon>Rotifera</taxon>
        <taxon>Eurotatoria</taxon>
        <taxon>Monogononta</taxon>
        <taxon>Pseudotrocha</taxon>
        <taxon>Ploima</taxon>
        <taxon>Brachionidae</taxon>
        <taxon>Brachionus</taxon>
    </lineage>
</organism>
<proteinExistence type="predicted"/>
<keyword evidence="3" id="KW-1185">Reference proteome</keyword>
<keyword evidence="1" id="KW-0472">Membrane</keyword>
<evidence type="ECO:0000313" key="3">
    <source>
        <dbReference type="Proteomes" id="UP000276133"/>
    </source>
</evidence>
<gene>
    <name evidence="2" type="ORF">BpHYR1_025588</name>
</gene>
<dbReference type="Proteomes" id="UP000276133">
    <property type="component" value="Unassembled WGS sequence"/>
</dbReference>
<evidence type="ECO:0000256" key="1">
    <source>
        <dbReference type="SAM" id="Phobius"/>
    </source>
</evidence>
<keyword evidence="1" id="KW-0812">Transmembrane</keyword>
<evidence type="ECO:0000313" key="2">
    <source>
        <dbReference type="EMBL" id="RNA30750.1"/>
    </source>
</evidence>
<accession>A0A3M7S584</accession>
<feature type="transmembrane region" description="Helical" evidence="1">
    <location>
        <begin position="93"/>
        <end position="114"/>
    </location>
</feature>
<dbReference type="AlphaFoldDB" id="A0A3M7S584"/>
<sequence>MLVFWRQKIIKPVLILHWPVDDIDYLGIKERLHLKILKFDTFLTFFLLLKFHQIEPYIVANNCAQIKLRCKKKSLHAFFYASSFREKAICEKLYLIPVILIQKLIIILYSKLFLSKINTGRIIKISKQNHISENLPRTVGKTNRTTKPTQCKNQLKKFSGDVQNNDTFLETKKYRK</sequence>
<name>A0A3M7S584_BRAPC</name>
<reference evidence="2 3" key="1">
    <citation type="journal article" date="2018" name="Sci. Rep.">
        <title>Genomic signatures of local adaptation to the degree of environmental predictability in rotifers.</title>
        <authorList>
            <person name="Franch-Gras L."/>
            <person name="Hahn C."/>
            <person name="Garcia-Roger E.M."/>
            <person name="Carmona M.J."/>
            <person name="Serra M."/>
            <person name="Gomez A."/>
        </authorList>
    </citation>
    <scope>NUCLEOTIDE SEQUENCE [LARGE SCALE GENOMIC DNA]</scope>
    <source>
        <strain evidence="2">HYR1</strain>
    </source>
</reference>
<keyword evidence="1" id="KW-1133">Transmembrane helix</keyword>
<comment type="caution">
    <text evidence="2">The sequence shown here is derived from an EMBL/GenBank/DDBJ whole genome shotgun (WGS) entry which is preliminary data.</text>
</comment>
<dbReference type="EMBL" id="REGN01002048">
    <property type="protein sequence ID" value="RNA30750.1"/>
    <property type="molecule type" value="Genomic_DNA"/>
</dbReference>